<proteinExistence type="predicted"/>
<dbReference type="AlphaFoldDB" id="A0A2P5B5U3"/>
<keyword evidence="2" id="KW-1185">Reference proteome</keyword>
<organism evidence="1 2">
    <name type="scientific">Parasponia andersonii</name>
    <name type="common">Sponia andersonii</name>
    <dbReference type="NCBI Taxonomy" id="3476"/>
    <lineage>
        <taxon>Eukaryota</taxon>
        <taxon>Viridiplantae</taxon>
        <taxon>Streptophyta</taxon>
        <taxon>Embryophyta</taxon>
        <taxon>Tracheophyta</taxon>
        <taxon>Spermatophyta</taxon>
        <taxon>Magnoliopsida</taxon>
        <taxon>eudicotyledons</taxon>
        <taxon>Gunneridae</taxon>
        <taxon>Pentapetalae</taxon>
        <taxon>rosids</taxon>
        <taxon>fabids</taxon>
        <taxon>Rosales</taxon>
        <taxon>Cannabaceae</taxon>
        <taxon>Parasponia</taxon>
    </lineage>
</organism>
<accession>A0A2P5B5U3</accession>
<protein>
    <submittedName>
        <fullName evidence="1">Uncharacterized protein</fullName>
    </submittedName>
</protein>
<sequence>EELHHGTSSRWGMHAVHTIMQKSKAYLGEQGLSTEMRHLWCALLVVGLT</sequence>
<reference evidence="2" key="1">
    <citation type="submission" date="2016-06" db="EMBL/GenBank/DDBJ databases">
        <title>Parallel loss of symbiosis genes in relatives of nitrogen-fixing non-legume Parasponia.</title>
        <authorList>
            <person name="Van Velzen R."/>
            <person name="Holmer R."/>
            <person name="Bu F."/>
            <person name="Rutten L."/>
            <person name="Van Zeijl A."/>
            <person name="Liu W."/>
            <person name="Santuari L."/>
            <person name="Cao Q."/>
            <person name="Sharma T."/>
            <person name="Shen D."/>
            <person name="Roswanjaya Y."/>
            <person name="Wardhani T."/>
            <person name="Kalhor M.S."/>
            <person name="Jansen J."/>
            <person name="Van den Hoogen J."/>
            <person name="Gungor B."/>
            <person name="Hartog M."/>
            <person name="Hontelez J."/>
            <person name="Verver J."/>
            <person name="Yang W.-C."/>
            <person name="Schijlen E."/>
            <person name="Repin R."/>
            <person name="Schilthuizen M."/>
            <person name="Schranz E."/>
            <person name="Heidstra R."/>
            <person name="Miyata K."/>
            <person name="Fedorova E."/>
            <person name="Kohlen W."/>
            <person name="Bisseling T."/>
            <person name="Smit S."/>
            <person name="Geurts R."/>
        </authorList>
    </citation>
    <scope>NUCLEOTIDE SEQUENCE [LARGE SCALE GENOMIC DNA]</scope>
    <source>
        <strain evidence="2">cv. WU1-14</strain>
    </source>
</reference>
<comment type="caution">
    <text evidence="1">The sequence shown here is derived from an EMBL/GenBank/DDBJ whole genome shotgun (WGS) entry which is preliminary data.</text>
</comment>
<evidence type="ECO:0000313" key="1">
    <source>
        <dbReference type="EMBL" id="PON44153.1"/>
    </source>
</evidence>
<feature type="non-terminal residue" evidence="1">
    <location>
        <position position="1"/>
    </location>
</feature>
<dbReference type="Proteomes" id="UP000237105">
    <property type="component" value="Unassembled WGS sequence"/>
</dbReference>
<name>A0A2P5B5U3_PARAD</name>
<dbReference type="EMBL" id="JXTB01000356">
    <property type="protein sequence ID" value="PON44153.1"/>
    <property type="molecule type" value="Genomic_DNA"/>
</dbReference>
<gene>
    <name evidence="1" type="ORF">PanWU01x14_268970</name>
</gene>
<evidence type="ECO:0000313" key="2">
    <source>
        <dbReference type="Proteomes" id="UP000237105"/>
    </source>
</evidence>